<dbReference type="CDD" id="cd19080">
    <property type="entry name" value="AKR_AKR9A_9B"/>
    <property type="match status" value="1"/>
</dbReference>
<evidence type="ECO:0000259" key="2">
    <source>
        <dbReference type="Pfam" id="PF00248"/>
    </source>
</evidence>
<evidence type="ECO:0000256" key="1">
    <source>
        <dbReference type="ARBA" id="ARBA00023002"/>
    </source>
</evidence>
<dbReference type="GO" id="GO:0005829">
    <property type="term" value="C:cytosol"/>
    <property type="evidence" value="ECO:0007669"/>
    <property type="project" value="TreeGrafter"/>
</dbReference>
<dbReference type="EMBL" id="PQVH01000014">
    <property type="protein sequence ID" value="TFW70047.1"/>
    <property type="molecule type" value="Genomic_DNA"/>
</dbReference>
<dbReference type="InterPro" id="IPR023210">
    <property type="entry name" value="NADP_OxRdtase_dom"/>
</dbReference>
<dbReference type="Pfam" id="PF00248">
    <property type="entry name" value="Aldo_ket_red"/>
    <property type="match status" value="1"/>
</dbReference>
<gene>
    <name evidence="3" type="ORF">C3Y98_11295</name>
</gene>
<accession>A0A4Y9VNJ6</accession>
<keyword evidence="1" id="KW-0560">Oxidoreductase</keyword>
<evidence type="ECO:0000313" key="4">
    <source>
        <dbReference type="Proteomes" id="UP000297706"/>
    </source>
</evidence>
<name>A0A4Y9VNJ6_9PROT</name>
<dbReference type="Proteomes" id="UP000297706">
    <property type="component" value="Unassembled WGS sequence"/>
</dbReference>
<dbReference type="GO" id="GO:0016491">
    <property type="term" value="F:oxidoreductase activity"/>
    <property type="evidence" value="ECO:0007669"/>
    <property type="project" value="UniProtKB-KW"/>
</dbReference>
<comment type="caution">
    <text evidence="3">The sequence shown here is derived from an EMBL/GenBank/DDBJ whole genome shotgun (WGS) entry which is preliminary data.</text>
</comment>
<reference evidence="3 4" key="1">
    <citation type="submission" date="2018-02" db="EMBL/GenBank/DDBJ databases">
        <title>A novel lanthanide dependent methylotroph, Methylotenera sp. La3113.</title>
        <authorList>
            <person name="Lv H."/>
            <person name="Tani A."/>
        </authorList>
    </citation>
    <scope>NUCLEOTIDE SEQUENCE [LARGE SCALE GENOMIC DNA]</scope>
    <source>
        <strain evidence="3 4">La3113</strain>
    </source>
</reference>
<sequence length="350" mass="38271">MKYTTLGRKSGLRVSELALGTGNFGTGWGHGAEPAEAKKIFDMYANAGGNFIDTANVYQFGQSETLLGDFIASDRDHFVIATKYTNGTDSSARISEKGNNRKNMMRAVEESLKRLKTDHIDLFWVHISDGMTPMEEIMRGFDDLVSAGKILYAGLSNFPAWRIARADIMADLRGWAPIVAIQTEYSLAERTAERELIPMAEALGLAITTWSPLGGGFLTGKYREASTDNRLSKLGMLVHTEKTQKDTLLINTIFDIAKEENATATHIAIAWLLYKASHSNTALIPILGSRTAEQLNATLRSLDVVLNENQINRLDTASAITLGVPHEQIGASANNLAAGNQVNFYLGRAD</sequence>
<dbReference type="PANTHER" id="PTHR43364:SF4">
    <property type="entry name" value="NAD(P)-LINKED OXIDOREDUCTASE SUPERFAMILY PROTEIN"/>
    <property type="match status" value="1"/>
</dbReference>
<dbReference type="AlphaFoldDB" id="A0A4Y9VNJ6"/>
<dbReference type="InterPro" id="IPR050523">
    <property type="entry name" value="AKR_Detox_Biosynth"/>
</dbReference>
<dbReference type="OrthoDB" id="5488419at2"/>
<organism evidence="3 4">
    <name type="scientific">Methylotenera oryzisoli</name>
    <dbReference type="NCBI Taxonomy" id="2080758"/>
    <lineage>
        <taxon>Bacteria</taxon>
        <taxon>Pseudomonadati</taxon>
        <taxon>Pseudomonadota</taxon>
        <taxon>Betaproteobacteria</taxon>
        <taxon>Nitrosomonadales</taxon>
        <taxon>Methylophilaceae</taxon>
        <taxon>Methylotenera</taxon>
    </lineage>
</organism>
<keyword evidence="4" id="KW-1185">Reference proteome</keyword>
<proteinExistence type="predicted"/>
<dbReference type="FunFam" id="3.20.20.100:FF:000004">
    <property type="entry name" value="Oxidoreductase, aldo/keto reductase"/>
    <property type="match status" value="1"/>
</dbReference>
<protein>
    <submittedName>
        <fullName evidence="3">Oxidoreductase</fullName>
    </submittedName>
</protein>
<evidence type="ECO:0000313" key="3">
    <source>
        <dbReference type="EMBL" id="TFW70047.1"/>
    </source>
</evidence>
<dbReference type="RefSeq" id="WP_135278692.1">
    <property type="nucleotide sequence ID" value="NZ_PQVH01000014.1"/>
</dbReference>
<feature type="domain" description="NADP-dependent oxidoreductase" evidence="2">
    <location>
        <begin position="16"/>
        <end position="317"/>
    </location>
</feature>
<dbReference type="InterPro" id="IPR036812">
    <property type="entry name" value="NAD(P)_OxRdtase_dom_sf"/>
</dbReference>
<dbReference type="PANTHER" id="PTHR43364">
    <property type="entry name" value="NADH-SPECIFIC METHYLGLYOXAL REDUCTASE-RELATED"/>
    <property type="match status" value="1"/>
</dbReference>
<dbReference type="SUPFAM" id="SSF51430">
    <property type="entry name" value="NAD(P)-linked oxidoreductase"/>
    <property type="match status" value="1"/>
</dbReference>
<dbReference type="Gene3D" id="3.20.20.100">
    <property type="entry name" value="NADP-dependent oxidoreductase domain"/>
    <property type="match status" value="1"/>
</dbReference>